<dbReference type="CDD" id="cd04301">
    <property type="entry name" value="NAT_SF"/>
    <property type="match status" value="1"/>
</dbReference>
<dbReference type="EC" id="2.3.1.-" evidence="2"/>
<dbReference type="InterPro" id="IPR031165">
    <property type="entry name" value="GNAT_YJDJ"/>
</dbReference>
<organism evidence="2 3">
    <name type="scientific">Aquincola agrisoli</name>
    <dbReference type="NCBI Taxonomy" id="3119538"/>
    <lineage>
        <taxon>Bacteria</taxon>
        <taxon>Pseudomonadati</taxon>
        <taxon>Pseudomonadota</taxon>
        <taxon>Betaproteobacteria</taxon>
        <taxon>Burkholderiales</taxon>
        <taxon>Sphaerotilaceae</taxon>
        <taxon>Aquincola</taxon>
    </lineage>
</organism>
<dbReference type="GO" id="GO:0016746">
    <property type="term" value="F:acyltransferase activity"/>
    <property type="evidence" value="ECO:0007669"/>
    <property type="project" value="UniProtKB-KW"/>
</dbReference>
<evidence type="ECO:0000313" key="2">
    <source>
        <dbReference type="EMBL" id="MEF7612728.1"/>
    </source>
</evidence>
<evidence type="ECO:0000259" key="1">
    <source>
        <dbReference type="PROSITE" id="PS51729"/>
    </source>
</evidence>
<dbReference type="PANTHER" id="PTHR31435">
    <property type="entry name" value="PROTEIN NATD1"/>
    <property type="match status" value="1"/>
</dbReference>
<dbReference type="PROSITE" id="PS51729">
    <property type="entry name" value="GNAT_YJDJ"/>
    <property type="match status" value="1"/>
</dbReference>
<gene>
    <name evidence="2" type="ORF">V4F39_02320</name>
</gene>
<keyword evidence="2" id="KW-0808">Transferase</keyword>
<dbReference type="InterPro" id="IPR045057">
    <property type="entry name" value="Gcn5-rel_NAT"/>
</dbReference>
<sequence>MSGSPSPAVEVIHNTAAGRFEATIDGLLCVAEYTLQGRTAVMHHTLVPPALEGRGIAGALVRAALAHAREAGWRVRPTCSYVASYMRRHPETQDLLA</sequence>
<dbReference type="EMBL" id="JAZIBG010000009">
    <property type="protein sequence ID" value="MEF7612728.1"/>
    <property type="molecule type" value="Genomic_DNA"/>
</dbReference>
<evidence type="ECO:0000313" key="3">
    <source>
        <dbReference type="Proteomes" id="UP001336250"/>
    </source>
</evidence>
<accession>A0AAW9Q8P4</accession>
<dbReference type="PANTHER" id="PTHR31435:SF9">
    <property type="entry name" value="PROTEIN NATD1"/>
    <property type="match status" value="1"/>
</dbReference>
<dbReference type="InterPro" id="IPR016181">
    <property type="entry name" value="Acyl_CoA_acyltransferase"/>
</dbReference>
<keyword evidence="3" id="KW-1185">Reference proteome</keyword>
<dbReference type="Proteomes" id="UP001336250">
    <property type="component" value="Unassembled WGS sequence"/>
</dbReference>
<feature type="domain" description="N-acetyltransferase" evidence="1">
    <location>
        <begin position="12"/>
        <end position="97"/>
    </location>
</feature>
<dbReference type="SUPFAM" id="SSF55729">
    <property type="entry name" value="Acyl-CoA N-acyltransferases (Nat)"/>
    <property type="match status" value="1"/>
</dbReference>
<keyword evidence="2" id="KW-0012">Acyltransferase</keyword>
<dbReference type="RefSeq" id="WP_332287623.1">
    <property type="nucleotide sequence ID" value="NZ_JAZIBG010000009.1"/>
</dbReference>
<comment type="caution">
    <text evidence="2">The sequence shown here is derived from an EMBL/GenBank/DDBJ whole genome shotgun (WGS) entry which is preliminary data.</text>
</comment>
<dbReference type="Pfam" id="PF14542">
    <property type="entry name" value="Acetyltransf_CG"/>
    <property type="match status" value="1"/>
</dbReference>
<name>A0AAW9Q8P4_9BURK</name>
<reference evidence="2 3" key="1">
    <citation type="submission" date="2024-02" db="EMBL/GenBank/DDBJ databases">
        <title>Genome sequence of Aquincola sp. MAHUQ-54.</title>
        <authorList>
            <person name="Huq M.A."/>
        </authorList>
    </citation>
    <scope>NUCLEOTIDE SEQUENCE [LARGE SCALE GENOMIC DNA]</scope>
    <source>
        <strain evidence="2 3">MAHUQ-54</strain>
    </source>
</reference>
<dbReference type="AlphaFoldDB" id="A0AAW9Q8P4"/>
<proteinExistence type="predicted"/>
<protein>
    <submittedName>
        <fullName evidence="2">GNAT family N-acetyltransferase</fullName>
        <ecNumber evidence="2">2.3.1.-</ecNumber>
    </submittedName>
</protein>
<dbReference type="Gene3D" id="3.40.630.30">
    <property type="match status" value="1"/>
</dbReference>